<gene>
    <name evidence="1" type="ORF">EJ03DRAFT_332268</name>
</gene>
<keyword evidence="2" id="KW-1185">Reference proteome</keyword>
<dbReference type="Proteomes" id="UP000799436">
    <property type="component" value="Unassembled WGS sequence"/>
</dbReference>
<sequence length="109" mass="11966">MLPVRRLRRRRTRSGPPLQAVTAAARALEMGCHGLFSQLSLKCLDRTTAHHLRVLKQTEELGASLAMPCECSIAPLEPRVQSVETPEPSNMARDFAMGIRAVVESGRCA</sequence>
<evidence type="ECO:0000313" key="1">
    <source>
        <dbReference type="EMBL" id="KAF2763989.1"/>
    </source>
</evidence>
<organism evidence="1 2">
    <name type="scientific">Teratosphaeria nubilosa</name>
    <dbReference type="NCBI Taxonomy" id="161662"/>
    <lineage>
        <taxon>Eukaryota</taxon>
        <taxon>Fungi</taxon>
        <taxon>Dikarya</taxon>
        <taxon>Ascomycota</taxon>
        <taxon>Pezizomycotina</taxon>
        <taxon>Dothideomycetes</taxon>
        <taxon>Dothideomycetidae</taxon>
        <taxon>Mycosphaerellales</taxon>
        <taxon>Teratosphaeriaceae</taxon>
        <taxon>Teratosphaeria</taxon>
    </lineage>
</organism>
<dbReference type="EMBL" id="ML995947">
    <property type="protein sequence ID" value="KAF2763989.1"/>
    <property type="molecule type" value="Genomic_DNA"/>
</dbReference>
<dbReference type="AlphaFoldDB" id="A0A6G1KUQ1"/>
<protein>
    <submittedName>
        <fullName evidence="1">Uncharacterized protein</fullName>
    </submittedName>
</protein>
<accession>A0A6G1KUQ1</accession>
<evidence type="ECO:0000313" key="2">
    <source>
        <dbReference type="Proteomes" id="UP000799436"/>
    </source>
</evidence>
<reference evidence="1" key="1">
    <citation type="journal article" date="2020" name="Stud. Mycol.">
        <title>101 Dothideomycetes genomes: a test case for predicting lifestyles and emergence of pathogens.</title>
        <authorList>
            <person name="Haridas S."/>
            <person name="Albert R."/>
            <person name="Binder M."/>
            <person name="Bloem J."/>
            <person name="Labutti K."/>
            <person name="Salamov A."/>
            <person name="Andreopoulos B."/>
            <person name="Baker S."/>
            <person name="Barry K."/>
            <person name="Bills G."/>
            <person name="Bluhm B."/>
            <person name="Cannon C."/>
            <person name="Castanera R."/>
            <person name="Culley D."/>
            <person name="Daum C."/>
            <person name="Ezra D."/>
            <person name="Gonzalez J."/>
            <person name="Henrissat B."/>
            <person name="Kuo A."/>
            <person name="Liang C."/>
            <person name="Lipzen A."/>
            <person name="Lutzoni F."/>
            <person name="Magnuson J."/>
            <person name="Mondo S."/>
            <person name="Nolan M."/>
            <person name="Ohm R."/>
            <person name="Pangilinan J."/>
            <person name="Park H.-J."/>
            <person name="Ramirez L."/>
            <person name="Alfaro M."/>
            <person name="Sun H."/>
            <person name="Tritt A."/>
            <person name="Yoshinaga Y."/>
            <person name="Zwiers L.-H."/>
            <person name="Turgeon B."/>
            <person name="Goodwin S."/>
            <person name="Spatafora J."/>
            <person name="Crous P."/>
            <person name="Grigoriev I."/>
        </authorList>
    </citation>
    <scope>NUCLEOTIDE SEQUENCE</scope>
    <source>
        <strain evidence="1">CBS 116005</strain>
    </source>
</reference>
<proteinExistence type="predicted"/>
<name>A0A6G1KUQ1_9PEZI</name>